<feature type="chain" id="PRO_5008705584" description="Secreted protein" evidence="1">
    <location>
        <begin position="29"/>
        <end position="177"/>
    </location>
</feature>
<proteinExistence type="predicted"/>
<gene>
    <name evidence="2" type="ORF">GA0070216_102175</name>
</gene>
<evidence type="ECO:0000256" key="1">
    <source>
        <dbReference type="SAM" id="SignalP"/>
    </source>
</evidence>
<name>A0A1C4V7F0_9ACTN</name>
<keyword evidence="1" id="KW-0732">Signal</keyword>
<feature type="signal peptide" evidence="1">
    <location>
        <begin position="1"/>
        <end position="28"/>
    </location>
</feature>
<accession>A0A1C4V7F0</accession>
<dbReference type="PROSITE" id="PS51257">
    <property type="entry name" value="PROKAR_LIPOPROTEIN"/>
    <property type="match status" value="1"/>
</dbReference>
<evidence type="ECO:0008006" key="4">
    <source>
        <dbReference type="Google" id="ProtNLM"/>
    </source>
</evidence>
<dbReference type="RefSeq" id="WP_176738834.1">
    <property type="nucleotide sequence ID" value="NZ_FMCU01000002.1"/>
</dbReference>
<dbReference type="AlphaFoldDB" id="A0A1C4V7F0"/>
<dbReference type="Proteomes" id="UP000198797">
    <property type="component" value="Unassembled WGS sequence"/>
</dbReference>
<organism evidence="2 3">
    <name type="scientific">Micromonospora matsumotoense</name>
    <dbReference type="NCBI Taxonomy" id="121616"/>
    <lineage>
        <taxon>Bacteria</taxon>
        <taxon>Bacillati</taxon>
        <taxon>Actinomycetota</taxon>
        <taxon>Actinomycetes</taxon>
        <taxon>Micromonosporales</taxon>
        <taxon>Micromonosporaceae</taxon>
        <taxon>Micromonospora</taxon>
    </lineage>
</organism>
<evidence type="ECO:0000313" key="2">
    <source>
        <dbReference type="EMBL" id="SCE79796.1"/>
    </source>
</evidence>
<dbReference type="EMBL" id="FMCU01000002">
    <property type="protein sequence ID" value="SCE79796.1"/>
    <property type="molecule type" value="Genomic_DNA"/>
</dbReference>
<protein>
    <recommendedName>
        <fullName evidence="4">Secreted protein</fullName>
    </recommendedName>
</protein>
<keyword evidence="3" id="KW-1185">Reference proteome</keyword>
<reference evidence="3" key="1">
    <citation type="submission" date="2016-06" db="EMBL/GenBank/DDBJ databases">
        <authorList>
            <person name="Varghese N."/>
            <person name="Submissions Spin"/>
        </authorList>
    </citation>
    <scope>NUCLEOTIDE SEQUENCE [LARGE SCALE GENOMIC DNA]</scope>
    <source>
        <strain evidence="3">DSM 44100</strain>
    </source>
</reference>
<sequence>MLKRVATVAITLLACIAGAGALAIPAYASEPECSLNCDGGGSGGDPVPPTPTSPPGPAYNLQGVIQLESVGHEGNWPLRVGGIKVRGYSRLATWSNDRVDANYINVRCSATVLAYVTNDYDSENNGALVDVTFWSPTVPVTGVPVQSRTVTVRCTHHAEKNGVNYDATSTAQFVIPE</sequence>
<evidence type="ECO:0000313" key="3">
    <source>
        <dbReference type="Proteomes" id="UP000198797"/>
    </source>
</evidence>